<dbReference type="PROSITE" id="PS00018">
    <property type="entry name" value="EF_HAND_1"/>
    <property type="match status" value="1"/>
</dbReference>
<evidence type="ECO:0000313" key="3">
    <source>
        <dbReference type="Proteomes" id="UP000067523"/>
    </source>
</evidence>
<dbReference type="Pfam" id="PF02368">
    <property type="entry name" value="Big_2"/>
    <property type="match status" value="2"/>
</dbReference>
<feature type="domain" description="BIG2" evidence="1">
    <location>
        <begin position="566"/>
        <end position="643"/>
    </location>
</feature>
<dbReference type="AlphaFoldDB" id="A0A0U2X856"/>
<dbReference type="GO" id="GO:0008233">
    <property type="term" value="F:peptidase activity"/>
    <property type="evidence" value="ECO:0007669"/>
    <property type="project" value="InterPro"/>
</dbReference>
<dbReference type="KEGG" id="erx:ATZ35_07725"/>
<keyword evidence="3" id="KW-1185">Reference proteome</keyword>
<dbReference type="SMART" id="SM00635">
    <property type="entry name" value="BID_2"/>
    <property type="match status" value="2"/>
</dbReference>
<gene>
    <name evidence="2" type="ORF">ATZ35_07725</name>
</gene>
<dbReference type="InterPro" id="IPR008964">
    <property type="entry name" value="Invasin/intimin_cell_adhesion"/>
</dbReference>
<organism evidence="2 3">
    <name type="scientific">Enterococcus rotai</name>
    <dbReference type="NCBI Taxonomy" id="118060"/>
    <lineage>
        <taxon>Bacteria</taxon>
        <taxon>Bacillati</taxon>
        <taxon>Bacillota</taxon>
        <taxon>Bacilli</taxon>
        <taxon>Lactobacillales</taxon>
        <taxon>Enterococcaceae</taxon>
        <taxon>Enterococcus</taxon>
    </lineage>
</organism>
<reference evidence="3" key="1">
    <citation type="submission" date="2015-12" db="EMBL/GenBank/DDBJ databases">
        <authorList>
            <person name="Lauer A."/>
            <person name="Humrighouse B."/>
            <person name="Loparev V."/>
            <person name="Shewmaker P.L."/>
            <person name="Whitney A.M."/>
            <person name="McLaughlin R.W."/>
        </authorList>
    </citation>
    <scope>NUCLEOTIDE SEQUENCE [LARGE SCALE GENOMIC DNA]</scope>
    <source>
        <strain evidence="3">LMG 26678</strain>
    </source>
</reference>
<dbReference type="GO" id="GO:0006508">
    <property type="term" value="P:proteolysis"/>
    <property type="evidence" value="ECO:0007669"/>
    <property type="project" value="InterPro"/>
</dbReference>
<accession>A0A0U2X856</accession>
<dbReference type="PANTHER" id="PTHR41775">
    <property type="entry name" value="SECRETED PROTEIN-RELATED"/>
    <property type="match status" value="1"/>
</dbReference>
<dbReference type="PANTHER" id="PTHR41775:SF1">
    <property type="entry name" value="PEPTIDASE M6-LIKE DOMAIN-CONTAINING PROTEIN"/>
    <property type="match status" value="1"/>
</dbReference>
<protein>
    <recommendedName>
        <fullName evidence="1">BIG2 domain-containing protein</fullName>
    </recommendedName>
</protein>
<name>A0A0U2X856_9ENTE</name>
<sequence>MKKMGRKLLGIIVVLFFVHMSSIESEAVPSDPEIGSYKQPSGQTFEAQNIGDENFHYTLANGTGDLIELGEDDYWYYTQLDESTKEVMASKSRYLIDRRPSSALNFKDIDKIKKKEKSKQKVEMSRSEKKWNKEQNLLVVLVEFNDVQLNYSEAEWEKRIFSQTEKSLTSYYKEATNNAINILPAKEMDGKQDGIVRVKLNQNHPNAANSFDKVLPSLKLALENSQTLVDISEYDTNKNGILEQDELHIMSIFAGYEASSINLNPSVWGHHWAYQGQATGYPIVNGVKINHYTAFGERMLHKDTDPTKQYEYQSELGIVAHEFGHDLGLPDLYNSEKTIIQQDGKYVSVSDGDGLGRYSLMAGGSWLKMPGEENGATPPHLDAYCKVELGITEPEIINEPKSLNVNHISQPDFNVVQVNTANPKEYFLIENRQLTGYDTALKTVTYSNEEGYKPIVAQGGIAIYHINKNYRRNFSSTKQLVTLKESDEGILGYSKLKQPRYYATNNYDGFFYKGMGGHGKEQLAELTRNTIPSTKISDDTFSEFDIFINSESKDKMNVTFKGQPVQVDNIKIEPKEATVIVGNTVQLTASILPENADNQKINWKSSDDSIASVSTTGIITAKSAGKAIITAMSEDGEKMATSTITVPSVPVSSINVTPENVELGIGGKQKLESKIIPENATNKKVTWTSLNKEIVTVSSDGEITGKKAGNTTITATTDNGEKQAKVAVTVTKYDDHGNSVSEATKMTVGTEYTISVDYENDDDYFVFEFPDPSKNYVIISDYSFTSSWMKYRDREIDYTTSIDRSRVVSENGLNYYGIRGREITHVKDPKQFEFFSRGRSDQVGKTYTVKVIEYEPKPIKVNQAEMSCLIGENIKLDIELQNGIVNTAKYSVFGDTKALKIEKDGSITGIEPGSVRVFIEDPLSGYKAEVKVAVSQKRDDHGNSVSKATKMTVGTEYTISVDYENDDDYFVFEFPDPSKNYVIISDYSFTSSWMKYRDREIDYTTYIDRSRVVSENGLNYYGIRGRGITHVKDPKQFEFFSRGRSDQVGKTYTVKVIEYEPKPIKVNQAEMSCLIGENIKLDIELQNGIVNTAKYSVFGDTKALKIEKDGSITGIEPGSTRVFIEDPLSGYKAEVKVITK</sequence>
<dbReference type="SUPFAM" id="SSF55486">
    <property type="entry name" value="Metalloproteases ('zincins'), catalytic domain"/>
    <property type="match status" value="1"/>
</dbReference>
<dbReference type="InterPro" id="IPR018247">
    <property type="entry name" value="EF_Hand_1_Ca_BS"/>
</dbReference>
<dbReference type="RefSeq" id="WP_208930255.1">
    <property type="nucleotide sequence ID" value="NZ_CP013655.1"/>
</dbReference>
<proteinExistence type="predicted"/>
<feature type="domain" description="BIG2" evidence="1">
    <location>
        <begin position="650"/>
        <end position="727"/>
    </location>
</feature>
<dbReference type="Proteomes" id="UP000067523">
    <property type="component" value="Chromosome"/>
</dbReference>
<dbReference type="EMBL" id="CP013655">
    <property type="protein sequence ID" value="ALS37047.1"/>
    <property type="molecule type" value="Genomic_DNA"/>
</dbReference>
<dbReference type="SUPFAM" id="SSF49373">
    <property type="entry name" value="Invasin/intimin cell-adhesion fragments"/>
    <property type="match status" value="2"/>
</dbReference>
<dbReference type="NCBIfam" id="TIGR03296">
    <property type="entry name" value="M6dom_TIGR03296"/>
    <property type="match status" value="1"/>
</dbReference>
<evidence type="ECO:0000313" key="2">
    <source>
        <dbReference type="EMBL" id="ALS37047.1"/>
    </source>
</evidence>
<evidence type="ECO:0000259" key="1">
    <source>
        <dbReference type="SMART" id="SM00635"/>
    </source>
</evidence>
<dbReference type="Pfam" id="PF05547">
    <property type="entry name" value="Peptidase_M6"/>
    <property type="match status" value="1"/>
</dbReference>
<dbReference type="InterPro" id="IPR008757">
    <property type="entry name" value="Peptidase_M6-like_domain"/>
</dbReference>
<dbReference type="STRING" id="118060.ATZ35_07725"/>
<dbReference type="Gene3D" id="2.60.40.1080">
    <property type="match status" value="2"/>
</dbReference>
<dbReference type="InterPro" id="IPR003343">
    <property type="entry name" value="Big_2"/>
</dbReference>